<organism evidence="1 2">
    <name type="scientific">Shewanella nanhaiensis</name>
    <dbReference type="NCBI Taxonomy" id="2864872"/>
    <lineage>
        <taxon>Bacteria</taxon>
        <taxon>Pseudomonadati</taxon>
        <taxon>Pseudomonadota</taxon>
        <taxon>Gammaproteobacteria</taxon>
        <taxon>Alteromonadales</taxon>
        <taxon>Shewanellaceae</taxon>
        <taxon>Shewanella</taxon>
    </lineage>
</organism>
<reference evidence="1 2" key="1">
    <citation type="submission" date="2021-07" db="EMBL/GenBank/DDBJ databases">
        <title>Shewanella sp. nov, isolated from SCS.</title>
        <authorList>
            <person name="Cao W.R."/>
        </authorList>
    </citation>
    <scope>NUCLEOTIDE SEQUENCE [LARGE SCALE GENOMIC DNA]</scope>
    <source>
        <strain evidence="1 2">NR704-98</strain>
    </source>
</reference>
<keyword evidence="2" id="KW-1185">Reference proteome</keyword>
<proteinExistence type="predicted"/>
<name>A0ABS7DZ92_9GAMM</name>
<gene>
    <name evidence="1" type="ORF">K0625_03600</name>
</gene>
<sequence>MLIAVFIVTVASCCKQPEIQLYNNPEIGLKMSYNSSWKSLNDSTLREALVLAEKQMTIPHEAAGYVRDFIPLTLLRLAKSQEFDGIAHNSIIHVIATPIRKGSRGIVDRLIEEQVTELRLTFPDVITINNALPMPEYPLINNFLSIQLKDKRVFSQYQYAYWYPPYLVQIALSFSHSDDEQELKKIINSLKIDI</sequence>
<evidence type="ECO:0000313" key="1">
    <source>
        <dbReference type="EMBL" id="MBW8182738.1"/>
    </source>
</evidence>
<evidence type="ECO:0000313" key="2">
    <source>
        <dbReference type="Proteomes" id="UP001195963"/>
    </source>
</evidence>
<dbReference type="RefSeq" id="WP_220108410.1">
    <property type="nucleotide sequence ID" value="NZ_JAHZST010000002.1"/>
</dbReference>
<dbReference type="Proteomes" id="UP001195963">
    <property type="component" value="Unassembled WGS sequence"/>
</dbReference>
<comment type="caution">
    <text evidence="1">The sequence shown here is derived from an EMBL/GenBank/DDBJ whole genome shotgun (WGS) entry which is preliminary data.</text>
</comment>
<dbReference type="EMBL" id="JAHZST010000002">
    <property type="protein sequence ID" value="MBW8182738.1"/>
    <property type="molecule type" value="Genomic_DNA"/>
</dbReference>
<accession>A0ABS7DZ92</accession>
<protein>
    <submittedName>
        <fullName evidence="1">Uncharacterized protein</fullName>
    </submittedName>
</protein>